<protein>
    <submittedName>
        <fullName evidence="2">Uncharacterized protein</fullName>
    </submittedName>
</protein>
<organism evidence="2 3">
    <name type="scientific">Amycolatopsis magusensis</name>
    <dbReference type="NCBI Taxonomy" id="882444"/>
    <lineage>
        <taxon>Bacteria</taxon>
        <taxon>Bacillati</taxon>
        <taxon>Actinomycetota</taxon>
        <taxon>Actinomycetes</taxon>
        <taxon>Pseudonocardiales</taxon>
        <taxon>Pseudonocardiaceae</taxon>
        <taxon>Amycolatopsis</taxon>
    </lineage>
</organism>
<comment type="caution">
    <text evidence="2">The sequence shown here is derived from an EMBL/GenBank/DDBJ whole genome shotgun (WGS) entry which is preliminary data.</text>
</comment>
<dbReference type="RefSeq" id="WP_209665358.1">
    <property type="nucleotide sequence ID" value="NZ_JAGGMS010000001.1"/>
</dbReference>
<accession>A0ABS4PSZ3</accession>
<dbReference type="EMBL" id="JAGGMS010000001">
    <property type="protein sequence ID" value="MBP2182000.1"/>
    <property type="molecule type" value="Genomic_DNA"/>
</dbReference>
<reference evidence="2 3" key="1">
    <citation type="submission" date="2021-03" db="EMBL/GenBank/DDBJ databases">
        <title>Sequencing the genomes of 1000 actinobacteria strains.</title>
        <authorList>
            <person name="Klenk H.-P."/>
        </authorList>
    </citation>
    <scope>NUCLEOTIDE SEQUENCE [LARGE SCALE GENOMIC DNA]</scope>
    <source>
        <strain evidence="2 3">DSM 45510</strain>
    </source>
</reference>
<sequence>MREQQRRSGADEDEDQPLSAEVPRTPKHPDLDPQQTKDVDIDNLPNSDDITTPDKPETPPTGENPEPPD</sequence>
<dbReference type="Proteomes" id="UP000741013">
    <property type="component" value="Unassembled WGS sequence"/>
</dbReference>
<evidence type="ECO:0000313" key="2">
    <source>
        <dbReference type="EMBL" id="MBP2182000.1"/>
    </source>
</evidence>
<keyword evidence="3" id="KW-1185">Reference proteome</keyword>
<name>A0ABS4PSZ3_9PSEU</name>
<evidence type="ECO:0000313" key="3">
    <source>
        <dbReference type="Proteomes" id="UP000741013"/>
    </source>
</evidence>
<feature type="compositionally biased region" description="Low complexity" evidence="1">
    <location>
        <begin position="60"/>
        <end position="69"/>
    </location>
</feature>
<feature type="region of interest" description="Disordered" evidence="1">
    <location>
        <begin position="1"/>
        <end position="69"/>
    </location>
</feature>
<feature type="compositionally biased region" description="Basic and acidic residues" evidence="1">
    <location>
        <begin position="1"/>
        <end position="10"/>
    </location>
</feature>
<gene>
    <name evidence="2" type="ORF">JOM49_003526</name>
</gene>
<proteinExistence type="predicted"/>
<evidence type="ECO:0000256" key="1">
    <source>
        <dbReference type="SAM" id="MobiDB-lite"/>
    </source>
</evidence>
<feature type="compositionally biased region" description="Basic and acidic residues" evidence="1">
    <location>
        <begin position="27"/>
        <end position="40"/>
    </location>
</feature>